<evidence type="ECO:0000256" key="2">
    <source>
        <dbReference type="ARBA" id="ARBA00008409"/>
    </source>
</evidence>
<feature type="compositionally biased region" description="Basic residues" evidence="8">
    <location>
        <begin position="97"/>
        <end position="113"/>
    </location>
</feature>
<keyword evidence="7" id="KW-0539">Nucleus</keyword>
<dbReference type="Pfam" id="PF15313">
    <property type="entry name" value="HEXIM"/>
    <property type="match status" value="1"/>
</dbReference>
<feature type="region of interest" description="Disordered" evidence="8">
    <location>
        <begin position="251"/>
        <end position="447"/>
    </location>
</feature>
<feature type="compositionally biased region" description="Acidic residues" evidence="8">
    <location>
        <begin position="288"/>
        <end position="297"/>
    </location>
</feature>
<dbReference type="PANTHER" id="PTHR13469:SF8">
    <property type="entry name" value="HEXIM P-TEFB COMPLEX SUBUNIT 1"/>
    <property type="match status" value="1"/>
</dbReference>
<keyword evidence="10" id="KW-1185">Reference proteome</keyword>
<dbReference type="GO" id="GO:0005737">
    <property type="term" value="C:cytoplasm"/>
    <property type="evidence" value="ECO:0007669"/>
    <property type="project" value="InterPro"/>
</dbReference>
<keyword evidence="6" id="KW-0804">Transcription</keyword>
<feature type="compositionally biased region" description="Basic and acidic residues" evidence="8">
    <location>
        <begin position="119"/>
        <end position="130"/>
    </location>
</feature>
<evidence type="ECO:0000256" key="8">
    <source>
        <dbReference type="SAM" id="MobiDB-lite"/>
    </source>
</evidence>
<evidence type="ECO:0000256" key="7">
    <source>
        <dbReference type="ARBA" id="ARBA00023242"/>
    </source>
</evidence>
<dbReference type="PANTHER" id="PTHR13469">
    <property type="entry name" value="HEXAMETHYLENE BISACETAMIDE INDUCIBLE 1"/>
    <property type="match status" value="1"/>
</dbReference>
<dbReference type="Proteomes" id="UP000792457">
    <property type="component" value="Unassembled WGS sequence"/>
</dbReference>
<evidence type="ECO:0000256" key="6">
    <source>
        <dbReference type="ARBA" id="ARBA00023163"/>
    </source>
</evidence>
<evidence type="ECO:0000256" key="1">
    <source>
        <dbReference type="ARBA" id="ARBA00004123"/>
    </source>
</evidence>
<dbReference type="GO" id="GO:0097322">
    <property type="term" value="F:7SK snRNA binding"/>
    <property type="evidence" value="ECO:0007669"/>
    <property type="project" value="TreeGrafter"/>
</dbReference>
<dbReference type="Gene3D" id="6.10.250.2910">
    <property type="match status" value="1"/>
</dbReference>
<dbReference type="OrthoDB" id="10058500at2759"/>
<reference evidence="9" key="2">
    <citation type="submission" date="2017-10" db="EMBL/GenBank/DDBJ databases">
        <title>Ladona fulva Genome sequencing and assembly.</title>
        <authorList>
            <person name="Murali S."/>
            <person name="Richards S."/>
            <person name="Bandaranaike D."/>
            <person name="Bellair M."/>
            <person name="Blankenburg K."/>
            <person name="Chao H."/>
            <person name="Dinh H."/>
            <person name="Doddapaneni H."/>
            <person name="Dugan-Rocha S."/>
            <person name="Elkadiri S."/>
            <person name="Gnanaolivu R."/>
            <person name="Hernandez B."/>
            <person name="Skinner E."/>
            <person name="Javaid M."/>
            <person name="Lee S."/>
            <person name="Li M."/>
            <person name="Ming W."/>
            <person name="Munidasa M."/>
            <person name="Muniz J."/>
            <person name="Nguyen L."/>
            <person name="Hughes D."/>
            <person name="Osuji N."/>
            <person name="Pu L.-L."/>
            <person name="Puazo M."/>
            <person name="Qu C."/>
            <person name="Quiroz J."/>
            <person name="Raj R."/>
            <person name="Weissenberger G."/>
            <person name="Xin Y."/>
            <person name="Zou X."/>
            <person name="Han Y."/>
            <person name="Worley K."/>
            <person name="Muzny D."/>
            <person name="Gibbs R."/>
        </authorList>
    </citation>
    <scope>NUCLEOTIDE SEQUENCE</scope>
    <source>
        <strain evidence="9">Sampled in the wild</strain>
    </source>
</reference>
<dbReference type="GO" id="GO:0000122">
    <property type="term" value="P:negative regulation of transcription by RNA polymerase II"/>
    <property type="evidence" value="ECO:0007669"/>
    <property type="project" value="InterPro"/>
</dbReference>
<comment type="similarity">
    <text evidence="2">Belongs to the HEXIM family.</text>
</comment>
<comment type="subcellular location">
    <subcellularLocation>
        <location evidence="1">Nucleus</location>
    </subcellularLocation>
</comment>
<evidence type="ECO:0000313" key="10">
    <source>
        <dbReference type="Proteomes" id="UP000792457"/>
    </source>
</evidence>
<feature type="compositionally biased region" description="Basic and acidic residues" evidence="8">
    <location>
        <begin position="298"/>
        <end position="326"/>
    </location>
</feature>
<reference evidence="9" key="1">
    <citation type="submission" date="2013-04" db="EMBL/GenBank/DDBJ databases">
        <authorList>
            <person name="Qu J."/>
            <person name="Murali S.C."/>
            <person name="Bandaranaike D."/>
            <person name="Bellair M."/>
            <person name="Blankenburg K."/>
            <person name="Chao H."/>
            <person name="Dinh H."/>
            <person name="Doddapaneni H."/>
            <person name="Downs B."/>
            <person name="Dugan-Rocha S."/>
            <person name="Elkadiri S."/>
            <person name="Gnanaolivu R.D."/>
            <person name="Hernandez B."/>
            <person name="Javaid M."/>
            <person name="Jayaseelan J.C."/>
            <person name="Lee S."/>
            <person name="Li M."/>
            <person name="Ming W."/>
            <person name="Munidasa M."/>
            <person name="Muniz J."/>
            <person name="Nguyen L."/>
            <person name="Ongeri F."/>
            <person name="Osuji N."/>
            <person name="Pu L.-L."/>
            <person name="Puazo M."/>
            <person name="Qu C."/>
            <person name="Quiroz J."/>
            <person name="Raj R."/>
            <person name="Weissenberger G."/>
            <person name="Xin Y."/>
            <person name="Zou X."/>
            <person name="Han Y."/>
            <person name="Richards S."/>
            <person name="Worley K."/>
            <person name="Muzny D."/>
            <person name="Gibbs R."/>
        </authorList>
    </citation>
    <scope>NUCLEOTIDE SEQUENCE</scope>
    <source>
        <strain evidence="9">Sampled in the wild</strain>
    </source>
</reference>
<feature type="compositionally biased region" description="Basic and acidic residues" evidence="8">
    <location>
        <begin position="387"/>
        <end position="398"/>
    </location>
</feature>
<gene>
    <name evidence="9" type="ORF">J437_LFUL016665</name>
</gene>
<feature type="region of interest" description="Disordered" evidence="8">
    <location>
        <begin position="178"/>
        <end position="206"/>
    </location>
</feature>
<feature type="compositionally biased region" description="Basic and acidic residues" evidence="8">
    <location>
        <begin position="436"/>
        <end position="447"/>
    </location>
</feature>
<dbReference type="PRINTS" id="PR02094">
    <property type="entry name" value="HEXIMFAMILY"/>
</dbReference>
<dbReference type="InterPro" id="IPR024872">
    <property type="entry name" value="HEXIM"/>
</dbReference>
<comment type="caution">
    <text evidence="9">The sequence shown here is derived from an EMBL/GenBank/DDBJ whole genome shotgun (WGS) entry which is preliminary data.</text>
</comment>
<dbReference type="GO" id="GO:0005654">
    <property type="term" value="C:nucleoplasm"/>
    <property type="evidence" value="ECO:0007669"/>
    <property type="project" value="TreeGrafter"/>
</dbReference>
<keyword evidence="3" id="KW-0678">Repressor</keyword>
<dbReference type="GO" id="GO:0004861">
    <property type="term" value="F:cyclin-dependent protein serine/threonine kinase inhibitor activity"/>
    <property type="evidence" value="ECO:0007669"/>
    <property type="project" value="InterPro"/>
</dbReference>
<sequence length="447" mass="48918">MSGLEVILPRNKDIGPPIDAESAILQASSDIELKPSGGGCGQLDAEMAAGGKNEVGTGTVEDKGIGNGENCPNVRNGAQATLSNLQQRQQFVNNMRGNKRKKRRQNKKRKYKPYSKLSWQERRELEDRETKRANRVREEMFAHGQPLAPYNTTQFLMEDHNDLADLDSKLIMVVRRGGGRARESSVSQDDSELGDEEFYSSPEDEEEFLTREFSTAYEDLHAERLNSMSKAELIAECRGLEARAESLERRIREMSGTRATSDGEGGGESVVNVQLITMGLTDDNTQNAEEEPGDSEESDKLRSLKMELAKLTEENERLRAENESLRSGKTVDALCEAGGEVEMAEVGDTPARSPSQSSTSSSSSSSTSVDSDSDSTASTASCCTSRCECRSSPEREDIIPPEPLNVTEGQLEEDAAGLPMLNGDHQDDGDPDALECDARVEEPDPIP</sequence>
<proteinExistence type="inferred from homology"/>
<keyword evidence="4" id="KW-0805">Transcription regulation</keyword>
<feature type="compositionally biased region" description="Low complexity" evidence="8">
    <location>
        <begin position="336"/>
        <end position="383"/>
    </location>
</feature>
<evidence type="ECO:0000256" key="4">
    <source>
        <dbReference type="ARBA" id="ARBA00023015"/>
    </source>
</evidence>
<organism evidence="9 10">
    <name type="scientific">Ladona fulva</name>
    <name type="common">Scarce chaser dragonfly</name>
    <name type="synonym">Libellula fulva</name>
    <dbReference type="NCBI Taxonomy" id="123851"/>
    <lineage>
        <taxon>Eukaryota</taxon>
        <taxon>Metazoa</taxon>
        <taxon>Ecdysozoa</taxon>
        <taxon>Arthropoda</taxon>
        <taxon>Hexapoda</taxon>
        <taxon>Insecta</taxon>
        <taxon>Pterygota</taxon>
        <taxon>Palaeoptera</taxon>
        <taxon>Odonata</taxon>
        <taxon>Epiprocta</taxon>
        <taxon>Anisoptera</taxon>
        <taxon>Libelluloidea</taxon>
        <taxon>Libellulidae</taxon>
        <taxon>Ladona</taxon>
    </lineage>
</organism>
<evidence type="ECO:0000313" key="9">
    <source>
        <dbReference type="EMBL" id="KAG8236077.1"/>
    </source>
</evidence>
<dbReference type="EMBL" id="KZ308985">
    <property type="protein sequence ID" value="KAG8236077.1"/>
    <property type="molecule type" value="Genomic_DNA"/>
</dbReference>
<name>A0A8K0P7K5_LADFU</name>
<evidence type="ECO:0000256" key="3">
    <source>
        <dbReference type="ARBA" id="ARBA00022491"/>
    </source>
</evidence>
<protein>
    <submittedName>
        <fullName evidence="9">Uncharacterized protein</fullName>
    </submittedName>
</protein>
<feature type="region of interest" description="Disordered" evidence="8">
    <location>
        <begin position="96"/>
        <end position="130"/>
    </location>
</feature>
<feature type="compositionally biased region" description="Acidic residues" evidence="8">
    <location>
        <begin position="189"/>
        <end position="206"/>
    </location>
</feature>
<keyword evidence="5" id="KW-0175">Coiled coil</keyword>
<dbReference type="AlphaFoldDB" id="A0A8K0P7K5"/>
<evidence type="ECO:0000256" key="5">
    <source>
        <dbReference type="ARBA" id="ARBA00023054"/>
    </source>
</evidence>
<accession>A0A8K0P7K5</accession>